<reference evidence="4 5" key="1">
    <citation type="journal article" date="2017" name="Nat. Ecol. Evol.">
        <title>Scallop genome provides insights into evolution of bilaterian karyotype and development.</title>
        <authorList>
            <person name="Wang S."/>
            <person name="Zhang J."/>
            <person name="Jiao W."/>
            <person name="Li J."/>
            <person name="Xun X."/>
            <person name="Sun Y."/>
            <person name="Guo X."/>
            <person name="Huan P."/>
            <person name="Dong B."/>
            <person name="Zhang L."/>
            <person name="Hu X."/>
            <person name="Sun X."/>
            <person name="Wang J."/>
            <person name="Zhao C."/>
            <person name="Wang Y."/>
            <person name="Wang D."/>
            <person name="Huang X."/>
            <person name="Wang R."/>
            <person name="Lv J."/>
            <person name="Li Y."/>
            <person name="Zhang Z."/>
            <person name="Liu B."/>
            <person name="Lu W."/>
            <person name="Hui Y."/>
            <person name="Liang J."/>
            <person name="Zhou Z."/>
            <person name="Hou R."/>
            <person name="Li X."/>
            <person name="Liu Y."/>
            <person name="Li H."/>
            <person name="Ning X."/>
            <person name="Lin Y."/>
            <person name="Zhao L."/>
            <person name="Xing Q."/>
            <person name="Dou J."/>
            <person name="Li Y."/>
            <person name="Mao J."/>
            <person name="Guo H."/>
            <person name="Dou H."/>
            <person name="Li T."/>
            <person name="Mu C."/>
            <person name="Jiang W."/>
            <person name="Fu Q."/>
            <person name="Fu X."/>
            <person name="Miao Y."/>
            <person name="Liu J."/>
            <person name="Yu Q."/>
            <person name="Li R."/>
            <person name="Liao H."/>
            <person name="Li X."/>
            <person name="Kong Y."/>
            <person name="Jiang Z."/>
            <person name="Chourrout D."/>
            <person name="Li R."/>
            <person name="Bao Z."/>
        </authorList>
    </citation>
    <scope>NUCLEOTIDE SEQUENCE [LARGE SCALE GENOMIC DNA]</scope>
    <source>
        <strain evidence="4 5">PY_sf001</strain>
    </source>
</reference>
<feature type="signal peptide" evidence="3">
    <location>
        <begin position="1"/>
        <end position="19"/>
    </location>
</feature>
<dbReference type="OrthoDB" id="6133344at2759"/>
<keyword evidence="5" id="KW-1185">Reference proteome</keyword>
<organism evidence="4 5">
    <name type="scientific">Mizuhopecten yessoensis</name>
    <name type="common">Japanese scallop</name>
    <name type="synonym">Patinopecten yessoensis</name>
    <dbReference type="NCBI Taxonomy" id="6573"/>
    <lineage>
        <taxon>Eukaryota</taxon>
        <taxon>Metazoa</taxon>
        <taxon>Spiralia</taxon>
        <taxon>Lophotrochozoa</taxon>
        <taxon>Mollusca</taxon>
        <taxon>Bivalvia</taxon>
        <taxon>Autobranchia</taxon>
        <taxon>Pteriomorphia</taxon>
        <taxon>Pectinida</taxon>
        <taxon>Pectinoidea</taxon>
        <taxon>Pectinidae</taxon>
        <taxon>Mizuhopecten</taxon>
    </lineage>
</organism>
<comment type="caution">
    <text evidence="4">The sequence shown here is derived from an EMBL/GenBank/DDBJ whole genome shotgun (WGS) entry which is preliminary data.</text>
</comment>
<sequence length="363" mass="40026">MDAKLIFVTMSLMVALCLGDLASDISTNTVELQFYRLQVADWDTHGMQTKVAAILASGANTYCSANPNTCGLVTCCTGTAFKEINIGKDANSAVNDGKNMLFSFYITIPDGASLMANETYVLTSAIIINIVENVRIDVYNSIGYYITWADTTYFGVPPATTENIIITVIAFIVLIIVIVVALFLHYWNKRREHNDKLMKKIEEKKNKKNKKKGEEGGKAAEGSSDGYKMETETGPIPVPDRFKLRAREHSHKMSGRKSNVYGGEKDAGASKLPPSKAKGAVSDTDSAIKMDDPKSNGDVDDSRRQAEKSHSLPPLRTSEPRNAEDGEDKKKRKKAKRKHRKSKRTANENAGYQAQSDDEVTDL</sequence>
<feature type="compositionally biased region" description="Basic and acidic residues" evidence="1">
    <location>
        <begin position="286"/>
        <end position="310"/>
    </location>
</feature>
<evidence type="ECO:0000313" key="5">
    <source>
        <dbReference type="Proteomes" id="UP000242188"/>
    </source>
</evidence>
<feature type="compositionally biased region" description="Basic residues" evidence="1">
    <location>
        <begin position="330"/>
        <end position="344"/>
    </location>
</feature>
<dbReference type="Proteomes" id="UP000242188">
    <property type="component" value="Unassembled WGS sequence"/>
</dbReference>
<evidence type="ECO:0000256" key="1">
    <source>
        <dbReference type="SAM" id="MobiDB-lite"/>
    </source>
</evidence>
<evidence type="ECO:0000256" key="3">
    <source>
        <dbReference type="SAM" id="SignalP"/>
    </source>
</evidence>
<keyword evidence="2" id="KW-1133">Transmembrane helix</keyword>
<evidence type="ECO:0000313" key="4">
    <source>
        <dbReference type="EMBL" id="OWF47030.1"/>
    </source>
</evidence>
<keyword evidence="2" id="KW-0812">Transmembrane</keyword>
<feature type="chain" id="PRO_5012735937" evidence="3">
    <location>
        <begin position="20"/>
        <end position="363"/>
    </location>
</feature>
<protein>
    <submittedName>
        <fullName evidence="4">Uncharacterized protein</fullName>
    </submittedName>
</protein>
<feature type="compositionally biased region" description="Basic and acidic residues" evidence="1">
    <location>
        <begin position="318"/>
        <end position="329"/>
    </location>
</feature>
<accession>A0A210QE47</accession>
<name>A0A210QE47_MIZYE</name>
<dbReference type="AlphaFoldDB" id="A0A210QE47"/>
<dbReference type="EMBL" id="NEDP02004041">
    <property type="protein sequence ID" value="OWF47030.1"/>
    <property type="molecule type" value="Genomic_DNA"/>
</dbReference>
<keyword evidence="3" id="KW-0732">Signal</keyword>
<gene>
    <name evidence="4" type="ORF">KP79_PYT01357</name>
</gene>
<feature type="transmembrane region" description="Helical" evidence="2">
    <location>
        <begin position="164"/>
        <end position="187"/>
    </location>
</feature>
<keyword evidence="2" id="KW-0472">Membrane</keyword>
<evidence type="ECO:0000256" key="2">
    <source>
        <dbReference type="SAM" id="Phobius"/>
    </source>
</evidence>
<proteinExistence type="predicted"/>
<feature type="region of interest" description="Disordered" evidence="1">
    <location>
        <begin position="203"/>
        <end position="363"/>
    </location>
</feature>